<evidence type="ECO:0000313" key="4">
    <source>
        <dbReference type="Proteomes" id="UP000198211"/>
    </source>
</evidence>
<dbReference type="AlphaFoldDB" id="A0A225WRH7"/>
<evidence type="ECO:0000313" key="3">
    <source>
        <dbReference type="EMBL" id="OWZ20225.1"/>
    </source>
</evidence>
<reference evidence="3" key="3">
    <citation type="submission" date="2017-03" db="EMBL/GenBank/DDBJ databases">
        <authorList>
            <person name="Afonso C.L."/>
            <person name="Miller P.J."/>
            <person name="Scott M.A."/>
            <person name="Spackman E."/>
            <person name="Goraichik I."/>
            <person name="Dimitrov K.M."/>
            <person name="Suarez D.L."/>
            <person name="Swayne D.E."/>
        </authorList>
    </citation>
    <scope>NUCLEOTIDE SEQUENCE</scope>
    <source>
        <strain evidence="3">Zdho120</strain>
    </source>
</reference>
<proteinExistence type="predicted"/>
<feature type="compositionally biased region" description="Polar residues" evidence="1">
    <location>
        <begin position="193"/>
        <end position="202"/>
    </location>
</feature>
<name>A0A225WRH7_9STRA</name>
<comment type="caution">
    <text evidence="3">The sequence shown here is derived from an EMBL/GenBank/DDBJ whole genome shotgun (WGS) entry which is preliminary data.</text>
</comment>
<protein>
    <submittedName>
        <fullName evidence="3">Uncharacterized protein</fullName>
    </submittedName>
</protein>
<dbReference type="EMBL" id="NBNE01000348">
    <property type="protein sequence ID" value="OWZ20225.1"/>
    <property type="molecule type" value="Genomic_DNA"/>
</dbReference>
<gene>
    <name evidence="2" type="ORF">PHMEG_0005393</name>
    <name evidence="3" type="ORF">PHMEG_0005400</name>
</gene>
<dbReference type="Proteomes" id="UP000198211">
    <property type="component" value="Unassembled WGS sequence"/>
</dbReference>
<feature type="region of interest" description="Disordered" evidence="1">
    <location>
        <begin position="190"/>
        <end position="247"/>
    </location>
</feature>
<dbReference type="EMBL" id="NBNE01000348">
    <property type="protein sequence ID" value="OWZ20218.1"/>
    <property type="molecule type" value="Genomic_DNA"/>
</dbReference>
<reference evidence="3" key="1">
    <citation type="journal article" date="2017" name="Genome Biol. Evol.">
        <title>Phytophthora megakarya and P. palmivora, closely related causal agents of cacao black pod rot, underwent increases in genome sizes and gene numbers by different mechanisms.</title>
        <authorList>
            <person name="Ali S.S."/>
            <person name="Shao J."/>
            <person name="Lary D.J."/>
            <person name="Kronmiller B."/>
            <person name="Shen D."/>
            <person name="Strem M.D."/>
            <person name="Amoako-Attah I."/>
            <person name="Akrofi A.Y."/>
            <person name="Begoude B.A."/>
            <person name="Ten Hoopen G.M."/>
            <person name="Coulibaly K."/>
            <person name="Kebe B.I."/>
            <person name="Melnick R.L."/>
            <person name="Guiltinan M.J."/>
            <person name="Tyler B.M."/>
            <person name="Meinhardt L.W."/>
            <person name="Bailey B.A."/>
        </authorList>
    </citation>
    <scope>NUCLEOTIDE SEQUENCE</scope>
    <source>
        <strain evidence="3">Zdho120</strain>
    </source>
</reference>
<accession>A0A225WRH7</accession>
<evidence type="ECO:0000313" key="2">
    <source>
        <dbReference type="EMBL" id="OWZ20218.1"/>
    </source>
</evidence>
<organism evidence="3 4">
    <name type="scientific">Phytophthora megakarya</name>
    <dbReference type="NCBI Taxonomy" id="4795"/>
    <lineage>
        <taxon>Eukaryota</taxon>
        <taxon>Sar</taxon>
        <taxon>Stramenopiles</taxon>
        <taxon>Oomycota</taxon>
        <taxon>Peronosporomycetes</taxon>
        <taxon>Peronosporales</taxon>
        <taxon>Peronosporaceae</taxon>
        <taxon>Phytophthora</taxon>
    </lineage>
</organism>
<keyword evidence="4" id="KW-1185">Reference proteome</keyword>
<evidence type="ECO:0000256" key="1">
    <source>
        <dbReference type="SAM" id="MobiDB-lite"/>
    </source>
</evidence>
<feature type="compositionally biased region" description="Basic and acidic residues" evidence="1">
    <location>
        <begin position="216"/>
        <end position="233"/>
    </location>
</feature>
<sequence>MTRIAPSVNRSVTWLFPRQSQGGTTTMTIRSFVIASSLDDFDDKASLSERTRWWERRMGRQVESLWASPEVAISGKELAFKIVSACASLPDKIFLGVQDEILQVQYVRLREALHHEATQGGDPPDFLYRPNATADRADIRYKKSERRREQPVKRFTHQLVDSQLKNILKCQRFKSMDDLEYVLKQKEDDWNGESHNASSTKTLDSRADKPQSGATKNHESPKTQEAVEPREVSVENQAPSMSIIELT</sequence>
<reference evidence="4" key="2">
    <citation type="submission" date="2017-03" db="EMBL/GenBank/DDBJ databases">
        <title>Phytopthora megakarya and P. palmivora, two closely related causual agents of cacao black pod achieved similar genome size and gene model numbers by different mechanisms.</title>
        <authorList>
            <person name="Ali S."/>
            <person name="Shao J."/>
            <person name="Larry D.J."/>
            <person name="Kronmiller B."/>
            <person name="Shen D."/>
            <person name="Strem M.D."/>
            <person name="Melnick R.L."/>
            <person name="Guiltinan M.J."/>
            <person name="Tyler B.M."/>
            <person name="Meinhardt L.W."/>
            <person name="Bailey B.A."/>
        </authorList>
    </citation>
    <scope>NUCLEOTIDE SEQUENCE [LARGE SCALE GENOMIC DNA]</scope>
    <source>
        <strain evidence="4">zdho120</strain>
    </source>
</reference>
<dbReference type="OrthoDB" id="90269at2759"/>